<dbReference type="Pfam" id="PF04940">
    <property type="entry name" value="BLUF"/>
    <property type="match status" value="1"/>
</dbReference>
<dbReference type="Proteomes" id="UP000240957">
    <property type="component" value="Unassembled WGS sequence"/>
</dbReference>
<dbReference type="GO" id="GO:0071949">
    <property type="term" value="F:FAD binding"/>
    <property type="evidence" value="ECO:0007669"/>
    <property type="project" value="InterPro"/>
</dbReference>
<gene>
    <name evidence="2" type="ORF">C9E89_019225</name>
</gene>
<comment type="caution">
    <text evidence="2">The sequence shown here is derived from an EMBL/GenBank/DDBJ whole genome shotgun (WGS) entry which is preliminary data.</text>
</comment>
<evidence type="ECO:0000259" key="1">
    <source>
        <dbReference type="PROSITE" id="PS50925"/>
    </source>
</evidence>
<dbReference type="GO" id="GO:0009882">
    <property type="term" value="F:blue light photoreceptor activity"/>
    <property type="evidence" value="ECO:0007669"/>
    <property type="project" value="InterPro"/>
</dbReference>
<evidence type="ECO:0000313" key="2">
    <source>
        <dbReference type="EMBL" id="RFC81915.1"/>
    </source>
</evidence>
<dbReference type="InterPro" id="IPR007024">
    <property type="entry name" value="BLUF_domain"/>
</dbReference>
<dbReference type="PROSITE" id="PS50925">
    <property type="entry name" value="BLUF"/>
    <property type="match status" value="1"/>
</dbReference>
<sequence length="157" mass="18272">MLIQLCYASVRVEGENDLLLDLSDILVTARNFNAENSIFGVLYYADGSFFQCLEGQVEDVLALFQKIQQDKRHHQVQQFAIKEISEITFKQWSMKYVNSNTKIANFFKSIGLNKFEPHHLNSENIHEFLKILLKTANTEKPIKPSIGYQNRGYQNYF</sequence>
<dbReference type="InterPro" id="IPR036046">
    <property type="entry name" value="Acylphosphatase-like_dom_sf"/>
</dbReference>
<dbReference type="SMART" id="SM01034">
    <property type="entry name" value="BLUF"/>
    <property type="match status" value="1"/>
</dbReference>
<dbReference type="EMBL" id="PYIX02000050">
    <property type="protein sequence ID" value="RFC81915.1"/>
    <property type="molecule type" value="Genomic_DNA"/>
</dbReference>
<proteinExistence type="predicted"/>
<organism evidence="2 3">
    <name type="scientific">Acinetobacter sichuanensis</name>
    <dbReference type="NCBI Taxonomy" id="2136183"/>
    <lineage>
        <taxon>Bacteria</taxon>
        <taxon>Pseudomonadati</taxon>
        <taxon>Pseudomonadota</taxon>
        <taxon>Gammaproteobacteria</taxon>
        <taxon>Moraxellales</taxon>
        <taxon>Moraxellaceae</taxon>
        <taxon>Acinetobacter</taxon>
    </lineage>
</organism>
<feature type="domain" description="BLUF" evidence="1">
    <location>
        <begin position="2"/>
        <end position="95"/>
    </location>
</feature>
<dbReference type="Gene3D" id="3.30.70.100">
    <property type="match status" value="1"/>
</dbReference>
<name>A0A371YKD5_9GAMM</name>
<accession>A0A371YKD5</accession>
<dbReference type="SUPFAM" id="SSF54975">
    <property type="entry name" value="Acylphosphatase/BLUF domain-like"/>
    <property type="match status" value="1"/>
</dbReference>
<dbReference type="AlphaFoldDB" id="A0A371YKD5"/>
<evidence type="ECO:0000313" key="3">
    <source>
        <dbReference type="Proteomes" id="UP000240957"/>
    </source>
</evidence>
<reference evidence="2 3" key="1">
    <citation type="submission" date="2018-08" db="EMBL/GenBank/DDBJ databases">
        <title>The draft genome of Acinetobacter sichuanensis strain WCHAc060041.</title>
        <authorList>
            <person name="Qin J."/>
            <person name="Feng Y."/>
            <person name="Zong Z."/>
        </authorList>
    </citation>
    <scope>NUCLEOTIDE SEQUENCE [LARGE SCALE GENOMIC DNA]</scope>
    <source>
        <strain evidence="2 3">WCHAc060041</strain>
    </source>
</reference>
<dbReference type="OrthoDB" id="557705at2"/>
<protein>
    <submittedName>
        <fullName evidence="2">BLUF domain-containing protein</fullName>
    </submittedName>
</protein>